<evidence type="ECO:0000313" key="2">
    <source>
        <dbReference type="EMBL" id="MFC7081689.1"/>
    </source>
</evidence>
<reference evidence="2 3" key="1">
    <citation type="journal article" date="2019" name="Int. J. Syst. Evol. Microbiol.">
        <title>The Global Catalogue of Microorganisms (GCM) 10K type strain sequencing project: providing services to taxonomists for standard genome sequencing and annotation.</title>
        <authorList>
            <consortium name="The Broad Institute Genomics Platform"/>
            <consortium name="The Broad Institute Genome Sequencing Center for Infectious Disease"/>
            <person name="Wu L."/>
            <person name="Ma J."/>
        </authorList>
    </citation>
    <scope>NUCLEOTIDE SEQUENCE [LARGE SCALE GENOMIC DNA]</scope>
    <source>
        <strain evidence="2 3">DT72</strain>
    </source>
</reference>
<dbReference type="Proteomes" id="UP001596407">
    <property type="component" value="Unassembled WGS sequence"/>
</dbReference>
<dbReference type="Pfam" id="PF24336">
    <property type="entry name" value="DUF7504"/>
    <property type="match status" value="1"/>
</dbReference>
<dbReference type="AlphaFoldDB" id="A0ABD5WUD8"/>
<keyword evidence="3" id="KW-1185">Reference proteome</keyword>
<evidence type="ECO:0000313" key="3">
    <source>
        <dbReference type="Proteomes" id="UP001596407"/>
    </source>
</evidence>
<organism evidence="2 3">
    <name type="scientific">Halorussus caseinilyticus</name>
    <dbReference type="NCBI Taxonomy" id="3034025"/>
    <lineage>
        <taxon>Archaea</taxon>
        <taxon>Methanobacteriati</taxon>
        <taxon>Methanobacteriota</taxon>
        <taxon>Stenosarchaea group</taxon>
        <taxon>Halobacteria</taxon>
        <taxon>Halobacteriales</taxon>
        <taxon>Haladaptataceae</taxon>
        <taxon>Halorussus</taxon>
    </lineage>
</organism>
<accession>A0ABD5WUD8</accession>
<protein>
    <submittedName>
        <fullName evidence="2">Uncharacterized protein</fullName>
    </submittedName>
</protein>
<dbReference type="RefSeq" id="WP_382210125.1">
    <property type="nucleotide sequence ID" value="NZ_JBHSZH010000005.1"/>
</dbReference>
<dbReference type="InterPro" id="IPR055927">
    <property type="entry name" value="DUF7504"/>
</dbReference>
<gene>
    <name evidence="2" type="ORF">ACFQJ6_17865</name>
</gene>
<feature type="region of interest" description="Disordered" evidence="1">
    <location>
        <begin position="76"/>
        <end position="105"/>
    </location>
</feature>
<evidence type="ECO:0000256" key="1">
    <source>
        <dbReference type="SAM" id="MobiDB-lite"/>
    </source>
</evidence>
<proteinExistence type="predicted"/>
<sequence>MSKVELRNERGDGPPDDSLARFQSKLRQLKSEGCNLLVVGDAPREVFTRASASMLGDPDARRWRVFALTDASPESVYDRLPAASAAPRPSRRRRKSSTTPCPRDR</sequence>
<comment type="caution">
    <text evidence="2">The sequence shown here is derived from an EMBL/GenBank/DDBJ whole genome shotgun (WGS) entry which is preliminary data.</text>
</comment>
<dbReference type="EMBL" id="JBHSZH010000005">
    <property type="protein sequence ID" value="MFC7081689.1"/>
    <property type="molecule type" value="Genomic_DNA"/>
</dbReference>
<feature type="compositionally biased region" description="Low complexity" evidence="1">
    <location>
        <begin position="79"/>
        <end position="88"/>
    </location>
</feature>
<name>A0ABD5WUD8_9EURY</name>